<evidence type="ECO:0000313" key="2">
    <source>
        <dbReference type="Proteomes" id="UP001164286"/>
    </source>
</evidence>
<dbReference type="RefSeq" id="XP_052943616.1">
    <property type="nucleotide sequence ID" value="XM_053090131.1"/>
</dbReference>
<dbReference type="AlphaFoldDB" id="A0AA38LTX1"/>
<keyword evidence="2" id="KW-1185">Reference proteome</keyword>
<sequence>MESQPEAASGSRKAPGDVWSLIFRHLQRPFPKPLSSPPRSALQQPDLVAVSRTCKLFASLCEPLLYSRIYTDQLPLLLHEARRPAMYRRFAKTKSLYIEYCPKGLDTSYQKLVETGKGWLKVGMDAKQVEKVEMEECETEAQAILAVLSPISRMGVGRIFPRLETIAVASVYGREPDLWHRYAYGRETVTAGMYGMVQFNTFIAAGKLRHVGLRNSEGPLSISPILNESERDPMSVNFGLTCHFSAAVHQLVIVCGRPMVWACDAPTTTPWVDVLGALGKQVLSTASSRQESRERHGFCPDTADIDLYCSTATYPSQTANPIARQWASQLTGGGSKKTALTVAEQRRMTDKMSQAITKTFKEESRLADSIRCHPSVDTPICPACGMGPPE</sequence>
<comment type="caution">
    <text evidence="1">The sequence shown here is derived from an EMBL/GenBank/DDBJ whole genome shotgun (WGS) entry which is preliminary data.</text>
</comment>
<evidence type="ECO:0008006" key="3">
    <source>
        <dbReference type="Google" id="ProtNLM"/>
    </source>
</evidence>
<reference evidence="1" key="1">
    <citation type="journal article" date="2022" name="G3 (Bethesda)">
        <title>High quality genome of the basidiomycete yeast Dioszegia hungarica PDD-24b-2 isolated from cloud water.</title>
        <authorList>
            <person name="Jarrige D."/>
            <person name="Haridas S."/>
            <person name="Bleykasten-Grosshans C."/>
            <person name="Joly M."/>
            <person name="Nadalig T."/>
            <person name="Sancelme M."/>
            <person name="Vuilleumier S."/>
            <person name="Grigoriev I.V."/>
            <person name="Amato P."/>
            <person name="Bringel F."/>
        </authorList>
    </citation>
    <scope>NUCLEOTIDE SEQUENCE</scope>
    <source>
        <strain evidence="1">PDD-24b-2</strain>
    </source>
</reference>
<dbReference type="EMBL" id="JAKWFO010000008">
    <property type="protein sequence ID" value="KAI9633839.1"/>
    <property type="molecule type" value="Genomic_DNA"/>
</dbReference>
<name>A0AA38LTX1_9TREE</name>
<organism evidence="1 2">
    <name type="scientific">Dioszegia hungarica</name>
    <dbReference type="NCBI Taxonomy" id="4972"/>
    <lineage>
        <taxon>Eukaryota</taxon>
        <taxon>Fungi</taxon>
        <taxon>Dikarya</taxon>
        <taxon>Basidiomycota</taxon>
        <taxon>Agaricomycotina</taxon>
        <taxon>Tremellomycetes</taxon>
        <taxon>Tremellales</taxon>
        <taxon>Bulleribasidiaceae</taxon>
        <taxon>Dioszegia</taxon>
    </lineage>
</organism>
<evidence type="ECO:0000313" key="1">
    <source>
        <dbReference type="EMBL" id="KAI9633839.1"/>
    </source>
</evidence>
<proteinExistence type="predicted"/>
<gene>
    <name evidence="1" type="ORF">MKK02DRAFT_38503</name>
</gene>
<protein>
    <recommendedName>
        <fullName evidence="3">F-box domain-containing protein</fullName>
    </recommendedName>
</protein>
<accession>A0AA38LTX1</accession>
<dbReference type="GeneID" id="77729336"/>
<dbReference type="Proteomes" id="UP001164286">
    <property type="component" value="Unassembled WGS sequence"/>
</dbReference>